<name>A0A939NEU6_PRORE</name>
<dbReference type="GO" id="GO:0015473">
    <property type="term" value="F:fimbrial usher porin activity"/>
    <property type="evidence" value="ECO:0007669"/>
    <property type="project" value="InterPro"/>
</dbReference>
<protein>
    <submittedName>
        <fullName evidence="1">Fimbria/pilus outer membrane usher protein</fullName>
    </submittedName>
</protein>
<evidence type="ECO:0000313" key="1">
    <source>
        <dbReference type="EMBL" id="MBO1915857.1"/>
    </source>
</evidence>
<dbReference type="AlphaFoldDB" id="A0A939NEU6"/>
<comment type="caution">
    <text evidence="1">The sequence shown here is derived from an EMBL/GenBank/DDBJ whole genome shotgun (WGS) entry which is preliminary data.</text>
</comment>
<dbReference type="GO" id="GO:0016020">
    <property type="term" value="C:membrane"/>
    <property type="evidence" value="ECO:0007669"/>
    <property type="project" value="InterPro"/>
</dbReference>
<gene>
    <name evidence="1" type="ORF">J4727_03125</name>
</gene>
<dbReference type="GO" id="GO:0009297">
    <property type="term" value="P:pilus assembly"/>
    <property type="evidence" value="ECO:0007669"/>
    <property type="project" value="InterPro"/>
</dbReference>
<dbReference type="InterPro" id="IPR000015">
    <property type="entry name" value="Fimb_usher"/>
</dbReference>
<sequence>MFDSVRFKGVSMFTDESMMPPNLRGYALKLRGCRLKQRSPYHKMAVSSAAKVPAGPL</sequence>
<organism evidence="1 2">
    <name type="scientific">Providencia rettgeri</name>
    <dbReference type="NCBI Taxonomy" id="587"/>
    <lineage>
        <taxon>Bacteria</taxon>
        <taxon>Pseudomonadati</taxon>
        <taxon>Pseudomonadota</taxon>
        <taxon>Gammaproteobacteria</taxon>
        <taxon>Enterobacterales</taxon>
        <taxon>Morganellaceae</taxon>
        <taxon>Providencia</taxon>
    </lineage>
</organism>
<dbReference type="Pfam" id="PF00577">
    <property type="entry name" value="Usher"/>
    <property type="match status" value="1"/>
</dbReference>
<proteinExistence type="predicted"/>
<evidence type="ECO:0000313" key="2">
    <source>
        <dbReference type="Proteomes" id="UP000664477"/>
    </source>
</evidence>
<dbReference type="Proteomes" id="UP000664477">
    <property type="component" value="Unassembled WGS sequence"/>
</dbReference>
<accession>A0A939NEU6</accession>
<reference evidence="1" key="1">
    <citation type="submission" date="2021-03" db="EMBL/GenBank/DDBJ databases">
        <title>Molecular epidemiology and mechanisms of colistin and carbapenem resistance in Enterobacteriaceae from clinical isolates, the environment and porcine samples in Pretoria, South Africa.</title>
        <authorList>
            <person name="Bogoshi D."/>
            <person name="Mbelle N.M."/>
            <person name="Naidoo V."/>
            <person name="Osei Sekyere J."/>
        </authorList>
    </citation>
    <scope>NUCLEOTIDE SEQUENCE</scope>
    <source>
        <strain evidence="1">C052</strain>
    </source>
</reference>
<dbReference type="EMBL" id="JAGETQ010000009">
    <property type="protein sequence ID" value="MBO1915857.1"/>
    <property type="molecule type" value="Genomic_DNA"/>
</dbReference>